<evidence type="ECO:0000313" key="4">
    <source>
        <dbReference type="Proteomes" id="UP000283568"/>
    </source>
</evidence>
<dbReference type="AlphaFoldDB" id="A0A2D0IQ90"/>
<sequence length="78" mass="8622">MSKKAFDVFLPIAKSGWIISKNIPPLDASYKQNREAAILADQIGLDFIMSMGKWCGFGGDCRSDPPRKINRNCSCRAA</sequence>
<comment type="caution">
    <text evidence="1">The sequence shown here is derived from an EMBL/GenBank/DDBJ whole genome shotgun (WGS) entry which is preliminary data.</text>
</comment>
<proteinExistence type="predicted"/>
<reference evidence="2 4" key="2">
    <citation type="submission" date="2018-09" db="EMBL/GenBank/DDBJ databases">
        <title>Genomic Encyclopedia of Archaeal and Bacterial Type Strains, Phase II (KMG-II): from individual species to whole genera.</title>
        <authorList>
            <person name="Goeker M."/>
        </authorList>
    </citation>
    <scope>NUCLEOTIDE SEQUENCE [LARGE SCALE GENOMIC DNA]</scope>
    <source>
        <strain evidence="2 4">DSM 16337</strain>
    </source>
</reference>
<dbReference type="Proteomes" id="UP000283568">
    <property type="component" value="Unassembled WGS sequence"/>
</dbReference>
<dbReference type="EMBL" id="NIBT01000011">
    <property type="protein sequence ID" value="PHM24051.1"/>
    <property type="molecule type" value="Genomic_DNA"/>
</dbReference>
<organism evidence="1 3">
    <name type="scientific">Xenorhabdus ehlersii</name>
    <dbReference type="NCBI Taxonomy" id="290111"/>
    <lineage>
        <taxon>Bacteria</taxon>
        <taxon>Pseudomonadati</taxon>
        <taxon>Pseudomonadota</taxon>
        <taxon>Gammaproteobacteria</taxon>
        <taxon>Enterobacterales</taxon>
        <taxon>Morganellaceae</taxon>
        <taxon>Xenorhabdus</taxon>
    </lineage>
</organism>
<keyword evidence="4" id="KW-1185">Reference proteome</keyword>
<evidence type="ECO:0000313" key="3">
    <source>
        <dbReference type="Proteomes" id="UP000225605"/>
    </source>
</evidence>
<name>A0A2D0IQ90_9GAMM</name>
<protein>
    <submittedName>
        <fullName evidence="1">Luciferase</fullName>
    </submittedName>
</protein>
<gene>
    <name evidence="2" type="ORF">BDE27_0577</name>
    <name evidence="1" type="ORF">Xehl_02417</name>
</gene>
<evidence type="ECO:0000313" key="2">
    <source>
        <dbReference type="EMBL" id="RKE92909.1"/>
    </source>
</evidence>
<dbReference type="EMBL" id="RAQI01000001">
    <property type="protein sequence ID" value="RKE92909.1"/>
    <property type="molecule type" value="Genomic_DNA"/>
</dbReference>
<accession>A0A2D0IQ90</accession>
<evidence type="ECO:0000313" key="1">
    <source>
        <dbReference type="EMBL" id="PHM24051.1"/>
    </source>
</evidence>
<reference evidence="1 3" key="1">
    <citation type="journal article" date="2017" name="Nat. Microbiol.">
        <title>Natural product diversity associated with the nematode symbionts Photorhabdus and Xenorhabdus.</title>
        <authorList>
            <person name="Tobias N.J."/>
            <person name="Wolff H."/>
            <person name="Djahanschiri B."/>
            <person name="Grundmann F."/>
            <person name="Kronenwerth M."/>
            <person name="Shi Y.M."/>
            <person name="Simonyi S."/>
            <person name="Grun P."/>
            <person name="Shapiro-Ilan D."/>
            <person name="Pidot S.J."/>
            <person name="Stinear T.P."/>
            <person name="Ebersberger I."/>
            <person name="Bode H.B."/>
        </authorList>
    </citation>
    <scope>NUCLEOTIDE SEQUENCE [LARGE SCALE GENOMIC DNA]</scope>
    <source>
        <strain evidence="1 3">DSM 16337</strain>
    </source>
</reference>
<dbReference type="Proteomes" id="UP000225605">
    <property type="component" value="Unassembled WGS sequence"/>
</dbReference>